<evidence type="ECO:0000313" key="3">
    <source>
        <dbReference type="EMBL" id="KAE8957682.1"/>
    </source>
</evidence>
<evidence type="ECO:0000313" key="8">
    <source>
        <dbReference type="EMBL" id="KAE9193969.1"/>
    </source>
</evidence>
<dbReference type="Proteomes" id="UP000440732">
    <property type="component" value="Unassembled WGS sequence"/>
</dbReference>
<feature type="coiled-coil region" evidence="1">
    <location>
        <begin position="4"/>
        <end position="38"/>
    </location>
</feature>
<evidence type="ECO:0000313" key="15">
    <source>
        <dbReference type="Proteomes" id="UP000441208"/>
    </source>
</evidence>
<dbReference type="Proteomes" id="UP000429523">
    <property type="component" value="Unassembled WGS sequence"/>
</dbReference>
<dbReference type="Proteomes" id="UP000437068">
    <property type="component" value="Unassembled WGS sequence"/>
</dbReference>
<dbReference type="EMBL" id="QXGA01001154">
    <property type="protein sequence ID" value="KAE9127361.1"/>
    <property type="molecule type" value="Genomic_DNA"/>
</dbReference>
<comment type="caution">
    <text evidence="4">The sequence shown here is derived from an EMBL/GenBank/DDBJ whole genome shotgun (WGS) entry which is preliminary data.</text>
</comment>
<dbReference type="AlphaFoldDB" id="A0A6A3PK36"/>
<name>A0A6A3PK36_9STRA</name>
<protein>
    <submittedName>
        <fullName evidence="4">Uncharacterized protein</fullName>
    </submittedName>
</protein>
<evidence type="ECO:0000313" key="10">
    <source>
        <dbReference type="Proteomes" id="UP000429523"/>
    </source>
</evidence>
<evidence type="ECO:0000313" key="2">
    <source>
        <dbReference type="EMBL" id="KAE8917835.1"/>
    </source>
</evidence>
<evidence type="ECO:0000256" key="1">
    <source>
        <dbReference type="SAM" id="Coils"/>
    </source>
</evidence>
<dbReference type="EMBL" id="QXGC01005325">
    <property type="protein sequence ID" value="KAE9165702.1"/>
    <property type="molecule type" value="Genomic_DNA"/>
</dbReference>
<evidence type="ECO:0000313" key="11">
    <source>
        <dbReference type="Proteomes" id="UP000433483"/>
    </source>
</evidence>
<gene>
    <name evidence="9" type="ORF">PF001_g30779</name>
    <name evidence="8" type="ORF">PF002_g23747</name>
    <name evidence="7" type="ORF">PF004_g29412</name>
    <name evidence="6" type="ORF">PF005_g31722</name>
    <name evidence="5" type="ORF">PF006_g16521</name>
    <name evidence="4" type="ORF">PF007_g29985</name>
    <name evidence="2" type="ORF">PF009_g31846</name>
    <name evidence="3" type="ORF">PF011_g31057</name>
</gene>
<accession>A0A6A3PK36</accession>
<keyword evidence="11" id="KW-1185">Reference proteome</keyword>
<dbReference type="Proteomes" id="UP000476176">
    <property type="component" value="Unassembled WGS sequence"/>
</dbReference>
<evidence type="ECO:0000313" key="5">
    <source>
        <dbReference type="EMBL" id="KAE9127361.1"/>
    </source>
</evidence>
<dbReference type="EMBL" id="QXFW01007142">
    <property type="protein sequence ID" value="KAE8957682.1"/>
    <property type="molecule type" value="Genomic_DNA"/>
</dbReference>
<evidence type="ECO:0000313" key="12">
    <source>
        <dbReference type="Proteomes" id="UP000437068"/>
    </source>
</evidence>
<evidence type="ECO:0000313" key="13">
    <source>
        <dbReference type="Proteomes" id="UP000440367"/>
    </source>
</evidence>
<dbReference type="EMBL" id="QXGD01002079">
    <property type="protein sequence ID" value="KAE9193969.1"/>
    <property type="molecule type" value="Genomic_DNA"/>
</dbReference>
<dbReference type="Proteomes" id="UP000433483">
    <property type="component" value="Unassembled WGS sequence"/>
</dbReference>
<dbReference type="Proteomes" id="UP000441208">
    <property type="component" value="Unassembled WGS sequence"/>
</dbReference>
<dbReference type="EMBL" id="QXFZ01005010">
    <property type="protein sequence ID" value="KAE9062233.1"/>
    <property type="molecule type" value="Genomic_DNA"/>
</dbReference>
<evidence type="ECO:0000313" key="4">
    <source>
        <dbReference type="EMBL" id="KAE9062233.1"/>
    </source>
</evidence>
<dbReference type="Proteomes" id="UP000460718">
    <property type="component" value="Unassembled WGS sequence"/>
</dbReference>
<organism evidence="4 15">
    <name type="scientific">Phytophthora fragariae</name>
    <dbReference type="NCBI Taxonomy" id="53985"/>
    <lineage>
        <taxon>Eukaryota</taxon>
        <taxon>Sar</taxon>
        <taxon>Stramenopiles</taxon>
        <taxon>Oomycota</taxon>
        <taxon>Peronosporomycetes</taxon>
        <taxon>Peronosporales</taxon>
        <taxon>Peronosporaceae</taxon>
        <taxon>Phytophthora</taxon>
    </lineage>
</organism>
<keyword evidence="1" id="KW-0175">Coiled coil</keyword>
<dbReference type="EMBL" id="QXGF01006568">
    <property type="protein sequence ID" value="KAE8917835.1"/>
    <property type="molecule type" value="Genomic_DNA"/>
</dbReference>
<dbReference type="Proteomes" id="UP000440367">
    <property type="component" value="Unassembled WGS sequence"/>
</dbReference>
<evidence type="ECO:0000313" key="16">
    <source>
        <dbReference type="Proteomes" id="UP000460718"/>
    </source>
</evidence>
<evidence type="ECO:0000313" key="14">
    <source>
        <dbReference type="Proteomes" id="UP000440732"/>
    </source>
</evidence>
<evidence type="ECO:0000313" key="17">
    <source>
        <dbReference type="Proteomes" id="UP000476176"/>
    </source>
</evidence>
<evidence type="ECO:0000313" key="7">
    <source>
        <dbReference type="EMBL" id="KAE9165702.1"/>
    </source>
</evidence>
<proteinExistence type="predicted"/>
<evidence type="ECO:0000313" key="9">
    <source>
        <dbReference type="EMBL" id="KAE9265681.1"/>
    </source>
</evidence>
<dbReference type="EMBL" id="QXGB01006757">
    <property type="protein sequence ID" value="KAE9160253.1"/>
    <property type="molecule type" value="Genomic_DNA"/>
</dbReference>
<evidence type="ECO:0000313" key="6">
    <source>
        <dbReference type="EMBL" id="KAE9160253.1"/>
    </source>
</evidence>
<dbReference type="EMBL" id="QXGE01006217">
    <property type="protein sequence ID" value="KAE9265681.1"/>
    <property type="molecule type" value="Genomic_DNA"/>
</dbReference>
<sequence length="73" mass="8586">MIRLEQALLSRERVERDYADLEGRVADFRARADRTEAAETLLRVERDSWLSNIVIFKLSSRRRKTSPPIMPLN</sequence>
<reference evidence="10 11" key="1">
    <citation type="submission" date="2018-08" db="EMBL/GenBank/DDBJ databases">
        <title>Genomic investigation of the strawberry pathogen Phytophthora fragariae indicates pathogenicity is determined by transcriptional variation in three key races.</title>
        <authorList>
            <person name="Adams T.M."/>
            <person name="Armitage A.D."/>
            <person name="Sobczyk M.K."/>
            <person name="Bates H.J."/>
            <person name="Dunwell J.M."/>
            <person name="Nellist C.F."/>
            <person name="Harrison R.J."/>
        </authorList>
    </citation>
    <scope>NUCLEOTIDE SEQUENCE [LARGE SCALE GENOMIC DNA]</scope>
    <source>
        <strain evidence="9 12">A4</strain>
        <strain evidence="8 13">BC-1</strain>
        <strain evidence="7 17">BC-23</strain>
        <strain evidence="6 11">NOV-27</strain>
        <strain evidence="5 14">NOV-5</strain>
        <strain evidence="4 15">NOV-71</strain>
        <strain evidence="2 10">NOV-9</strain>
        <strain evidence="3 16">SCRP245</strain>
    </source>
</reference>